<keyword evidence="2" id="KW-1185">Reference proteome</keyword>
<evidence type="ECO:0000313" key="2">
    <source>
        <dbReference type="Proteomes" id="UP000030641"/>
    </source>
</evidence>
<dbReference type="RefSeq" id="XP_013339057.1">
    <property type="nucleotide sequence ID" value="XM_013483603.1"/>
</dbReference>
<dbReference type="InParanoid" id="A0A074Y3Q7"/>
<protein>
    <submittedName>
        <fullName evidence="1">Uncharacterized protein</fullName>
    </submittedName>
</protein>
<dbReference type="EMBL" id="KL584789">
    <property type="protein sequence ID" value="KEQ90569.1"/>
    <property type="molecule type" value="Genomic_DNA"/>
</dbReference>
<sequence>MSDIQEKEAPDSTFTSSGATAAGAPAVDNFFDYTILNRFSSLNTNSPAFTTTDDSRLIRQSDLIGAGYGQSQTERAGGTTQHAQTGEQLLFDYFKHRTVPPILAPVETQQHRRVDYSALSPLKLRRFAVTPSLTYALEHRELAAPPGIGLQLFELCRTRRLYTTKARAPPGDLLLLSYVDIIEGRTEAAYGSLKEAYTVFDKADKTSFGALEIRVLS</sequence>
<dbReference type="GeneID" id="25372299"/>
<accession>A0A074Y3Q7</accession>
<proteinExistence type="predicted"/>
<name>A0A074Y3Q7_AURSE</name>
<gene>
    <name evidence="1" type="ORF">AUEXF2481DRAFT_92909</name>
</gene>
<dbReference type="STRING" id="1043005.A0A074Y3Q7"/>
<evidence type="ECO:0000313" key="1">
    <source>
        <dbReference type="EMBL" id="KEQ90569.1"/>
    </source>
</evidence>
<dbReference type="OrthoDB" id="508119at2759"/>
<organism evidence="1 2">
    <name type="scientific">Aureobasidium subglaciale (strain EXF-2481)</name>
    <name type="common">Aureobasidium pullulans var. subglaciale</name>
    <dbReference type="NCBI Taxonomy" id="1043005"/>
    <lineage>
        <taxon>Eukaryota</taxon>
        <taxon>Fungi</taxon>
        <taxon>Dikarya</taxon>
        <taxon>Ascomycota</taxon>
        <taxon>Pezizomycotina</taxon>
        <taxon>Dothideomycetes</taxon>
        <taxon>Dothideomycetidae</taxon>
        <taxon>Dothideales</taxon>
        <taxon>Saccotheciaceae</taxon>
        <taxon>Aureobasidium</taxon>
    </lineage>
</organism>
<dbReference type="HOGENOM" id="CLU_1272068_0_0_1"/>
<reference evidence="1 2" key="1">
    <citation type="journal article" date="2014" name="BMC Genomics">
        <title>Genome sequencing of four Aureobasidium pullulans varieties: biotechnological potential, stress tolerance, and description of new species.</title>
        <authorList>
            <person name="Gostin Ar C."/>
            <person name="Ohm R.A."/>
            <person name="Kogej T."/>
            <person name="Sonjak S."/>
            <person name="Turk M."/>
            <person name="Zajc J."/>
            <person name="Zalar P."/>
            <person name="Grube M."/>
            <person name="Sun H."/>
            <person name="Han J."/>
            <person name="Sharma A."/>
            <person name="Chiniquy J."/>
            <person name="Ngan C.Y."/>
            <person name="Lipzen A."/>
            <person name="Barry K."/>
            <person name="Grigoriev I.V."/>
            <person name="Gunde-Cimerman N."/>
        </authorList>
    </citation>
    <scope>NUCLEOTIDE SEQUENCE [LARGE SCALE GENOMIC DNA]</scope>
    <source>
        <strain evidence="1 2">EXF-2481</strain>
    </source>
</reference>
<dbReference type="AlphaFoldDB" id="A0A074Y3Q7"/>
<dbReference type="Proteomes" id="UP000030641">
    <property type="component" value="Unassembled WGS sequence"/>
</dbReference>